<dbReference type="InterPro" id="IPR039058">
    <property type="entry name" value="Yippee_fam"/>
</dbReference>
<comment type="caution">
    <text evidence="5">The sequence shown here is derived from an EMBL/GenBank/DDBJ whole genome shotgun (WGS) entry which is preliminary data.</text>
</comment>
<dbReference type="AlphaFoldDB" id="A0A9P6HCR7"/>
<dbReference type="Proteomes" id="UP000736335">
    <property type="component" value="Unassembled WGS sequence"/>
</dbReference>
<organism evidence="5 6">
    <name type="scientific">Thelephora terrestris</name>
    <dbReference type="NCBI Taxonomy" id="56493"/>
    <lineage>
        <taxon>Eukaryota</taxon>
        <taxon>Fungi</taxon>
        <taxon>Dikarya</taxon>
        <taxon>Basidiomycota</taxon>
        <taxon>Agaricomycotina</taxon>
        <taxon>Agaricomycetes</taxon>
        <taxon>Thelephorales</taxon>
        <taxon>Thelephoraceae</taxon>
        <taxon>Thelephora</taxon>
    </lineage>
</organism>
<reference evidence="5" key="1">
    <citation type="journal article" date="2020" name="Nat. Commun.">
        <title>Large-scale genome sequencing of mycorrhizal fungi provides insights into the early evolution of symbiotic traits.</title>
        <authorList>
            <person name="Miyauchi S."/>
            <person name="Kiss E."/>
            <person name="Kuo A."/>
            <person name="Drula E."/>
            <person name="Kohler A."/>
            <person name="Sanchez-Garcia M."/>
            <person name="Morin E."/>
            <person name="Andreopoulos B."/>
            <person name="Barry K.W."/>
            <person name="Bonito G."/>
            <person name="Buee M."/>
            <person name="Carver A."/>
            <person name="Chen C."/>
            <person name="Cichocki N."/>
            <person name="Clum A."/>
            <person name="Culley D."/>
            <person name="Crous P.W."/>
            <person name="Fauchery L."/>
            <person name="Girlanda M."/>
            <person name="Hayes R.D."/>
            <person name="Keri Z."/>
            <person name="LaButti K."/>
            <person name="Lipzen A."/>
            <person name="Lombard V."/>
            <person name="Magnuson J."/>
            <person name="Maillard F."/>
            <person name="Murat C."/>
            <person name="Nolan M."/>
            <person name="Ohm R.A."/>
            <person name="Pangilinan J."/>
            <person name="Pereira M.F."/>
            <person name="Perotto S."/>
            <person name="Peter M."/>
            <person name="Pfister S."/>
            <person name="Riley R."/>
            <person name="Sitrit Y."/>
            <person name="Stielow J.B."/>
            <person name="Szollosi G."/>
            <person name="Zifcakova L."/>
            <person name="Stursova M."/>
            <person name="Spatafora J.W."/>
            <person name="Tedersoo L."/>
            <person name="Vaario L.M."/>
            <person name="Yamada A."/>
            <person name="Yan M."/>
            <person name="Wang P."/>
            <person name="Xu J."/>
            <person name="Bruns T."/>
            <person name="Baldrian P."/>
            <person name="Vilgalys R."/>
            <person name="Dunand C."/>
            <person name="Henrissat B."/>
            <person name="Grigoriev I.V."/>
            <person name="Hibbett D."/>
            <person name="Nagy L.G."/>
            <person name="Martin F.M."/>
        </authorList>
    </citation>
    <scope>NUCLEOTIDE SEQUENCE</scope>
    <source>
        <strain evidence="5">UH-Tt-Lm1</strain>
    </source>
</reference>
<feature type="domain" description="Yippee" evidence="4">
    <location>
        <begin position="25"/>
        <end position="122"/>
    </location>
</feature>
<dbReference type="InterPro" id="IPR004910">
    <property type="entry name" value="Yippee/Mis18/Cereblon"/>
</dbReference>
<name>A0A9P6HCR7_9AGAM</name>
<evidence type="ECO:0000259" key="4">
    <source>
        <dbReference type="PROSITE" id="PS51792"/>
    </source>
</evidence>
<evidence type="ECO:0000313" key="6">
    <source>
        <dbReference type="Proteomes" id="UP000736335"/>
    </source>
</evidence>
<dbReference type="GO" id="GO:0046872">
    <property type="term" value="F:metal ion binding"/>
    <property type="evidence" value="ECO:0007669"/>
    <property type="project" value="UniProtKB-KW"/>
</dbReference>
<dbReference type="PANTHER" id="PTHR13848">
    <property type="entry name" value="PROTEIN YIPPEE-LIKE CG15309-RELATED"/>
    <property type="match status" value="1"/>
</dbReference>
<protein>
    <recommendedName>
        <fullName evidence="4">Yippee domain-containing protein</fullName>
    </recommendedName>
</protein>
<dbReference type="PROSITE" id="PS51792">
    <property type="entry name" value="YIPPEE"/>
    <property type="match status" value="1"/>
</dbReference>
<gene>
    <name evidence="5" type="ORF">BJ322DRAFT_1064274</name>
</gene>
<proteinExistence type="inferred from homology"/>
<accession>A0A9P6HCR7</accession>
<evidence type="ECO:0000256" key="1">
    <source>
        <dbReference type="ARBA" id="ARBA00005613"/>
    </source>
</evidence>
<dbReference type="EMBL" id="WIUZ02000008">
    <property type="protein sequence ID" value="KAF9784353.1"/>
    <property type="molecule type" value="Genomic_DNA"/>
</dbReference>
<dbReference type="OrthoDB" id="3241955at2759"/>
<sequence length="180" mass="19946">MSGSCCITYQGTTPNTTASSVSEGGSLACKQCGALVCSLESLVSSSYRGFAGKAALTAEATNVRYDRPSIQLMTSGAYTIQEIMCSGCSSYLGWKMIHAHERTERWKEGKHILELEFLEERLPPPVQRGSLPEIEIARRKRMRRTASIWGSRDTNYSLPFAPQMPEFTSPTWSQLVEGCY</sequence>
<evidence type="ECO:0000313" key="5">
    <source>
        <dbReference type="EMBL" id="KAF9784353.1"/>
    </source>
</evidence>
<keyword evidence="6" id="KW-1185">Reference proteome</keyword>
<keyword evidence="2" id="KW-0479">Metal-binding</keyword>
<dbReference type="Pfam" id="PF03226">
    <property type="entry name" value="Yippee-Mis18"/>
    <property type="match status" value="1"/>
</dbReference>
<reference evidence="5" key="2">
    <citation type="submission" date="2020-11" db="EMBL/GenBank/DDBJ databases">
        <authorList>
            <consortium name="DOE Joint Genome Institute"/>
            <person name="Kuo A."/>
            <person name="Miyauchi S."/>
            <person name="Kiss E."/>
            <person name="Drula E."/>
            <person name="Kohler A."/>
            <person name="Sanchez-Garcia M."/>
            <person name="Andreopoulos B."/>
            <person name="Barry K.W."/>
            <person name="Bonito G."/>
            <person name="Buee M."/>
            <person name="Carver A."/>
            <person name="Chen C."/>
            <person name="Cichocki N."/>
            <person name="Clum A."/>
            <person name="Culley D."/>
            <person name="Crous P.W."/>
            <person name="Fauchery L."/>
            <person name="Girlanda M."/>
            <person name="Hayes R."/>
            <person name="Keri Z."/>
            <person name="Labutti K."/>
            <person name="Lipzen A."/>
            <person name="Lombard V."/>
            <person name="Magnuson J."/>
            <person name="Maillard F."/>
            <person name="Morin E."/>
            <person name="Murat C."/>
            <person name="Nolan M."/>
            <person name="Ohm R."/>
            <person name="Pangilinan J."/>
            <person name="Pereira M."/>
            <person name="Perotto S."/>
            <person name="Peter M."/>
            <person name="Riley R."/>
            <person name="Sitrit Y."/>
            <person name="Stielow B."/>
            <person name="Szollosi G."/>
            <person name="Zifcakova L."/>
            <person name="Stursova M."/>
            <person name="Spatafora J.W."/>
            <person name="Tedersoo L."/>
            <person name="Vaario L.-M."/>
            <person name="Yamada A."/>
            <person name="Yan M."/>
            <person name="Wang P."/>
            <person name="Xu J."/>
            <person name="Bruns T."/>
            <person name="Baldrian P."/>
            <person name="Vilgalys R."/>
            <person name="Henrissat B."/>
            <person name="Grigoriev I.V."/>
            <person name="Hibbett D."/>
            <person name="Nagy L.G."/>
            <person name="Martin F.M."/>
        </authorList>
    </citation>
    <scope>NUCLEOTIDE SEQUENCE</scope>
    <source>
        <strain evidence="5">UH-Tt-Lm1</strain>
    </source>
</reference>
<keyword evidence="3" id="KW-0862">Zinc</keyword>
<evidence type="ECO:0000256" key="3">
    <source>
        <dbReference type="ARBA" id="ARBA00022833"/>
    </source>
</evidence>
<evidence type="ECO:0000256" key="2">
    <source>
        <dbReference type="ARBA" id="ARBA00022723"/>
    </source>
</evidence>
<dbReference type="InterPro" id="IPR034751">
    <property type="entry name" value="Yippee"/>
</dbReference>
<comment type="similarity">
    <text evidence="1">Belongs to the yippee family.</text>
</comment>